<dbReference type="PANTHER" id="PTHR28055">
    <property type="entry name" value="ALTERED INHERITANCE OF MITOCHONDRIA PROTEIN 41, MITOCHONDRIAL"/>
    <property type="match status" value="1"/>
</dbReference>
<sequence length="152" mass="16190">MLRARLTEAMKDAMRAKDQRTLGAVRLILAALKDRDIAARPGGNTEGISDAEIASMLQGMVKQRRESVTLYRQGGREELALQEEGEIAVIETFLPKQMTEDEVKAAIADAVAETGAAGIQGMGKVMAALKAKYAGQMDFSRAGPLVKAALGA</sequence>
<dbReference type="PANTHER" id="PTHR28055:SF1">
    <property type="entry name" value="ALTERED INHERITANCE OF MITOCHONDRIA PROTEIN 41, MITOCHONDRIAL"/>
    <property type="match status" value="1"/>
</dbReference>
<dbReference type="RefSeq" id="WP_184796756.1">
    <property type="nucleotide sequence ID" value="NZ_JACIIZ010000001.1"/>
</dbReference>
<evidence type="ECO:0000313" key="1">
    <source>
        <dbReference type="EMBL" id="MBB6249750.1"/>
    </source>
</evidence>
<evidence type="ECO:0008006" key="3">
    <source>
        <dbReference type="Google" id="ProtNLM"/>
    </source>
</evidence>
<name>A0A7X0EB36_9PROT</name>
<dbReference type="Proteomes" id="UP000539175">
    <property type="component" value="Unassembled WGS sequence"/>
</dbReference>
<dbReference type="InterPro" id="IPR042184">
    <property type="entry name" value="YqeY/Aim41_N"/>
</dbReference>
<gene>
    <name evidence="1" type="ORF">FHS74_000283</name>
</gene>
<dbReference type="AlphaFoldDB" id="A0A7X0EB36"/>
<reference evidence="1 2" key="1">
    <citation type="submission" date="2020-08" db="EMBL/GenBank/DDBJ databases">
        <title>Genomic Encyclopedia of Type Strains, Phase IV (KMG-IV): sequencing the most valuable type-strain genomes for metagenomic binning, comparative biology and taxonomic classification.</title>
        <authorList>
            <person name="Goeker M."/>
        </authorList>
    </citation>
    <scope>NUCLEOTIDE SEQUENCE [LARGE SCALE GENOMIC DNA]</scope>
    <source>
        <strain evidence="1 2">DSM 22198</strain>
    </source>
</reference>
<proteinExistence type="predicted"/>
<dbReference type="Gene3D" id="1.10.1510.10">
    <property type="entry name" value="Uncharacterised protein YqeY/AIM41 PF09424, N-terminal domain"/>
    <property type="match status" value="1"/>
</dbReference>
<organism evidence="1 2">
    <name type="scientific">Nitrospirillum iridis</name>
    <dbReference type="NCBI Taxonomy" id="765888"/>
    <lineage>
        <taxon>Bacteria</taxon>
        <taxon>Pseudomonadati</taxon>
        <taxon>Pseudomonadota</taxon>
        <taxon>Alphaproteobacteria</taxon>
        <taxon>Rhodospirillales</taxon>
        <taxon>Azospirillaceae</taxon>
        <taxon>Nitrospirillum</taxon>
    </lineage>
</organism>
<dbReference type="Gene3D" id="1.10.10.410">
    <property type="match status" value="1"/>
</dbReference>
<accession>A0A7X0EB36</accession>
<protein>
    <recommendedName>
        <fullName evidence="3">Glutamyl-tRNA amidotransferase</fullName>
    </recommendedName>
</protein>
<dbReference type="SUPFAM" id="SSF89095">
    <property type="entry name" value="GatB/YqeY motif"/>
    <property type="match status" value="1"/>
</dbReference>
<dbReference type="GO" id="GO:0016884">
    <property type="term" value="F:carbon-nitrogen ligase activity, with glutamine as amido-N-donor"/>
    <property type="evidence" value="ECO:0007669"/>
    <property type="project" value="InterPro"/>
</dbReference>
<dbReference type="EMBL" id="JACIIZ010000001">
    <property type="protein sequence ID" value="MBB6249750.1"/>
    <property type="molecule type" value="Genomic_DNA"/>
</dbReference>
<evidence type="ECO:0000313" key="2">
    <source>
        <dbReference type="Proteomes" id="UP000539175"/>
    </source>
</evidence>
<dbReference type="InterPro" id="IPR019004">
    <property type="entry name" value="YqeY/Aim41"/>
</dbReference>
<dbReference type="InterPro" id="IPR023168">
    <property type="entry name" value="GatB_Yqey_C_2"/>
</dbReference>
<keyword evidence="2" id="KW-1185">Reference proteome</keyword>
<comment type="caution">
    <text evidence="1">The sequence shown here is derived from an EMBL/GenBank/DDBJ whole genome shotgun (WGS) entry which is preliminary data.</text>
</comment>
<dbReference type="Pfam" id="PF09424">
    <property type="entry name" value="YqeY"/>
    <property type="match status" value="1"/>
</dbReference>
<dbReference type="InterPro" id="IPR003789">
    <property type="entry name" value="Asn/Gln_tRNA_amidoTrase-B-like"/>
</dbReference>